<dbReference type="EMBL" id="ML994612">
    <property type="protein sequence ID" value="KAF2194060.1"/>
    <property type="molecule type" value="Genomic_DNA"/>
</dbReference>
<dbReference type="PANTHER" id="PTHR43671:SF98">
    <property type="entry name" value="SERINE_THREONINE-PROTEIN KINASE NEK11"/>
    <property type="match status" value="1"/>
</dbReference>
<protein>
    <recommendedName>
        <fullName evidence="1">non-specific serine/threonine protein kinase</fullName>
        <ecNumber evidence="1">2.7.11.1</ecNumber>
    </recommendedName>
</protein>
<dbReference type="OrthoDB" id="4062651at2759"/>
<comment type="catalytic activity">
    <reaction evidence="7">
        <text>L-threonyl-[protein] + ATP = O-phospho-L-threonyl-[protein] + ADP + H(+)</text>
        <dbReference type="Rhea" id="RHEA:46608"/>
        <dbReference type="Rhea" id="RHEA-COMP:11060"/>
        <dbReference type="Rhea" id="RHEA-COMP:11605"/>
        <dbReference type="ChEBI" id="CHEBI:15378"/>
        <dbReference type="ChEBI" id="CHEBI:30013"/>
        <dbReference type="ChEBI" id="CHEBI:30616"/>
        <dbReference type="ChEBI" id="CHEBI:61977"/>
        <dbReference type="ChEBI" id="CHEBI:456216"/>
        <dbReference type="EC" id="2.7.11.1"/>
    </reaction>
</comment>
<evidence type="ECO:0000259" key="10">
    <source>
        <dbReference type="PROSITE" id="PS50011"/>
    </source>
</evidence>
<evidence type="ECO:0000256" key="6">
    <source>
        <dbReference type="ARBA" id="ARBA00022840"/>
    </source>
</evidence>
<evidence type="ECO:0000256" key="9">
    <source>
        <dbReference type="SAM" id="MobiDB-lite"/>
    </source>
</evidence>
<evidence type="ECO:0000256" key="8">
    <source>
        <dbReference type="ARBA" id="ARBA00048679"/>
    </source>
</evidence>
<gene>
    <name evidence="11" type="ORF">K469DRAFT_190565</name>
</gene>
<dbReference type="InterPro" id="IPR011009">
    <property type="entry name" value="Kinase-like_dom_sf"/>
</dbReference>
<dbReference type="Proteomes" id="UP000800200">
    <property type="component" value="Unassembled WGS sequence"/>
</dbReference>
<keyword evidence="5 11" id="KW-0418">Kinase</keyword>
<dbReference type="InterPro" id="IPR000719">
    <property type="entry name" value="Prot_kinase_dom"/>
</dbReference>
<evidence type="ECO:0000313" key="11">
    <source>
        <dbReference type="EMBL" id="KAF2194060.1"/>
    </source>
</evidence>
<evidence type="ECO:0000256" key="1">
    <source>
        <dbReference type="ARBA" id="ARBA00012513"/>
    </source>
</evidence>
<dbReference type="PANTHER" id="PTHR43671">
    <property type="entry name" value="SERINE/THREONINE-PROTEIN KINASE NEK"/>
    <property type="match status" value="1"/>
</dbReference>
<evidence type="ECO:0000256" key="4">
    <source>
        <dbReference type="ARBA" id="ARBA00022741"/>
    </source>
</evidence>
<dbReference type="AlphaFoldDB" id="A0A6A6EVD8"/>
<name>A0A6A6EVD8_9PEZI</name>
<reference evidence="11" key="1">
    <citation type="journal article" date="2020" name="Stud. Mycol.">
        <title>101 Dothideomycetes genomes: a test case for predicting lifestyles and emergence of pathogens.</title>
        <authorList>
            <person name="Haridas S."/>
            <person name="Albert R."/>
            <person name="Binder M."/>
            <person name="Bloem J."/>
            <person name="Labutti K."/>
            <person name="Salamov A."/>
            <person name="Andreopoulos B."/>
            <person name="Baker S."/>
            <person name="Barry K."/>
            <person name="Bills G."/>
            <person name="Bluhm B."/>
            <person name="Cannon C."/>
            <person name="Castanera R."/>
            <person name="Culley D."/>
            <person name="Daum C."/>
            <person name="Ezra D."/>
            <person name="Gonzalez J."/>
            <person name="Henrissat B."/>
            <person name="Kuo A."/>
            <person name="Liang C."/>
            <person name="Lipzen A."/>
            <person name="Lutzoni F."/>
            <person name="Magnuson J."/>
            <person name="Mondo S."/>
            <person name="Nolan M."/>
            <person name="Ohm R."/>
            <person name="Pangilinan J."/>
            <person name="Park H.-J."/>
            <person name="Ramirez L."/>
            <person name="Alfaro M."/>
            <person name="Sun H."/>
            <person name="Tritt A."/>
            <person name="Yoshinaga Y."/>
            <person name="Zwiers L.-H."/>
            <person name="Turgeon B."/>
            <person name="Goodwin S."/>
            <person name="Spatafora J."/>
            <person name="Crous P."/>
            <person name="Grigoriev I."/>
        </authorList>
    </citation>
    <scope>NUCLEOTIDE SEQUENCE</scope>
    <source>
        <strain evidence="11">CBS 207.26</strain>
    </source>
</reference>
<feature type="region of interest" description="Disordered" evidence="9">
    <location>
        <begin position="288"/>
        <end position="313"/>
    </location>
</feature>
<dbReference type="GO" id="GO:0005524">
    <property type="term" value="F:ATP binding"/>
    <property type="evidence" value="ECO:0007669"/>
    <property type="project" value="UniProtKB-KW"/>
</dbReference>
<evidence type="ECO:0000256" key="2">
    <source>
        <dbReference type="ARBA" id="ARBA00022527"/>
    </source>
</evidence>
<keyword evidence="4" id="KW-0547">Nucleotide-binding</keyword>
<feature type="compositionally biased region" description="Basic and acidic residues" evidence="9">
    <location>
        <begin position="543"/>
        <end position="556"/>
    </location>
</feature>
<feature type="domain" description="Protein kinase" evidence="10">
    <location>
        <begin position="1"/>
        <end position="261"/>
    </location>
</feature>
<dbReference type="CDD" id="cd00180">
    <property type="entry name" value="PKc"/>
    <property type="match status" value="1"/>
</dbReference>
<keyword evidence="2" id="KW-0723">Serine/threonine-protein kinase</keyword>
<feature type="region of interest" description="Disordered" evidence="9">
    <location>
        <begin position="524"/>
        <end position="562"/>
    </location>
</feature>
<evidence type="ECO:0000256" key="5">
    <source>
        <dbReference type="ARBA" id="ARBA00022777"/>
    </source>
</evidence>
<dbReference type="GO" id="GO:0004674">
    <property type="term" value="F:protein serine/threonine kinase activity"/>
    <property type="evidence" value="ECO:0007669"/>
    <property type="project" value="UniProtKB-KW"/>
</dbReference>
<evidence type="ECO:0000256" key="7">
    <source>
        <dbReference type="ARBA" id="ARBA00047899"/>
    </source>
</evidence>
<keyword evidence="12" id="KW-1185">Reference proteome</keyword>
<dbReference type="Gene3D" id="1.10.510.10">
    <property type="entry name" value="Transferase(Phosphotransferase) domain 1"/>
    <property type="match status" value="1"/>
</dbReference>
<sequence>MRRRNFFGNDTIKAMEMFKSEIRILKSLEHEHIVKFVGSYTDKTYLGIVTSPVADMDLASFMKKLCIYLRAGSSTLGNQNATVPAEMSASLRTFFGCVATALTFLHDNRIRHKDIKPQNILIAQGAVLFTDFGLSRHFADGEGSTTSGLTPATPRYRPPEVAAYEPRNTSADIWSLGCVFLEMVAALRGYDLDWIREYFLNAGSKEPHYSSNLPACAQLLQYFETEATPPDQKPLKWIRTMINNDRSARPTASSLLNMITYQDDSDQPTTTFCGICCLPGLESDSCDSLLDEPTVAPPPTPGRHESSDLSPPNDISDTISTQILPPYLISVPRRTHIWRDLTTRNHTAFDTDSFCEPSPISSDCTSSMRMLSTLDSGVASIEPGQKHDGSGSTSTLKRHLNQWRKLETSNSNSNKKLRIAFRGTTKASSPDITNCEPKGSGLSPPLTIDNTIELPLSAELAPKELAVSEAADSLARRESNIPNTFVAFSPNSKFKETGSTSNNMESFSTKSEPTFMNMSRVHTKSFTSSRVRKPRESGCGSREISRRVGESKRDSSPRNTGISEIRIPEQLPNSFLMACRNRLTRDMVLSFCKAMPETKSSRSTRLTRRKKSFEDPFFVYGDGMLPTNIFADTCVKSKASPFATWTTLRHLIEHMTPALLRGYSRRLPDPSLDLADSPTVVSTQYLSDEVHGMIIFGMHHSQQHNILKYGCDYEDTRREFVEAELDDGTAIAVEACVQVWNVGRGGEAKPYNNPWDPIEVVKTDYYARNYRLLIHEEEALVLEPNKAVLASSR</sequence>
<dbReference type="PROSITE" id="PS00108">
    <property type="entry name" value="PROTEIN_KINASE_ST"/>
    <property type="match status" value="1"/>
</dbReference>
<evidence type="ECO:0000313" key="12">
    <source>
        <dbReference type="Proteomes" id="UP000800200"/>
    </source>
</evidence>
<dbReference type="SMART" id="SM00220">
    <property type="entry name" value="S_TKc"/>
    <property type="match status" value="1"/>
</dbReference>
<dbReference type="PROSITE" id="PS50011">
    <property type="entry name" value="PROTEIN_KINASE_DOM"/>
    <property type="match status" value="1"/>
</dbReference>
<dbReference type="SUPFAM" id="SSF56112">
    <property type="entry name" value="Protein kinase-like (PK-like)"/>
    <property type="match status" value="1"/>
</dbReference>
<dbReference type="EC" id="2.7.11.1" evidence="1"/>
<comment type="catalytic activity">
    <reaction evidence="8">
        <text>L-seryl-[protein] + ATP = O-phospho-L-seryl-[protein] + ADP + H(+)</text>
        <dbReference type="Rhea" id="RHEA:17989"/>
        <dbReference type="Rhea" id="RHEA-COMP:9863"/>
        <dbReference type="Rhea" id="RHEA-COMP:11604"/>
        <dbReference type="ChEBI" id="CHEBI:15378"/>
        <dbReference type="ChEBI" id="CHEBI:29999"/>
        <dbReference type="ChEBI" id="CHEBI:30616"/>
        <dbReference type="ChEBI" id="CHEBI:83421"/>
        <dbReference type="ChEBI" id="CHEBI:456216"/>
        <dbReference type="EC" id="2.7.11.1"/>
    </reaction>
</comment>
<organism evidence="11 12">
    <name type="scientific">Zopfia rhizophila CBS 207.26</name>
    <dbReference type="NCBI Taxonomy" id="1314779"/>
    <lineage>
        <taxon>Eukaryota</taxon>
        <taxon>Fungi</taxon>
        <taxon>Dikarya</taxon>
        <taxon>Ascomycota</taxon>
        <taxon>Pezizomycotina</taxon>
        <taxon>Dothideomycetes</taxon>
        <taxon>Dothideomycetes incertae sedis</taxon>
        <taxon>Zopfiaceae</taxon>
        <taxon>Zopfia</taxon>
    </lineage>
</organism>
<dbReference type="InterPro" id="IPR050660">
    <property type="entry name" value="NEK_Ser/Thr_kinase"/>
</dbReference>
<accession>A0A6A6EVD8</accession>
<evidence type="ECO:0000256" key="3">
    <source>
        <dbReference type="ARBA" id="ARBA00022679"/>
    </source>
</evidence>
<dbReference type="InterPro" id="IPR008271">
    <property type="entry name" value="Ser/Thr_kinase_AS"/>
</dbReference>
<proteinExistence type="predicted"/>
<dbReference type="GO" id="GO:0005634">
    <property type="term" value="C:nucleus"/>
    <property type="evidence" value="ECO:0007669"/>
    <property type="project" value="TreeGrafter"/>
</dbReference>
<keyword evidence="6" id="KW-0067">ATP-binding</keyword>
<dbReference type="Gene3D" id="3.30.200.20">
    <property type="entry name" value="Phosphorylase Kinase, domain 1"/>
    <property type="match status" value="1"/>
</dbReference>
<keyword evidence="3" id="KW-0808">Transferase</keyword>
<dbReference type="Pfam" id="PF00069">
    <property type="entry name" value="Pkinase"/>
    <property type="match status" value="1"/>
</dbReference>